<dbReference type="Pfam" id="PF03466">
    <property type="entry name" value="LysR_substrate"/>
    <property type="match status" value="1"/>
</dbReference>
<organism evidence="2 3">
    <name type="scientific">Hyella patelloides LEGE 07179</name>
    <dbReference type="NCBI Taxonomy" id="945734"/>
    <lineage>
        <taxon>Bacteria</taxon>
        <taxon>Bacillati</taxon>
        <taxon>Cyanobacteriota</taxon>
        <taxon>Cyanophyceae</taxon>
        <taxon>Pleurocapsales</taxon>
        <taxon>Hyellaceae</taxon>
        <taxon>Hyella</taxon>
    </lineage>
</organism>
<dbReference type="AlphaFoldDB" id="A0A563VVQ3"/>
<proteinExistence type="predicted"/>
<evidence type="ECO:0000313" key="2">
    <source>
        <dbReference type="EMBL" id="VEP15343.1"/>
    </source>
</evidence>
<protein>
    <submittedName>
        <fullName evidence="2">Uncharacterized HTH-type transcriptional regulator YvbU</fullName>
    </submittedName>
</protein>
<evidence type="ECO:0000259" key="1">
    <source>
        <dbReference type="Pfam" id="PF03466"/>
    </source>
</evidence>
<dbReference type="RefSeq" id="WP_144874119.1">
    <property type="nucleotide sequence ID" value="NZ_LR214065.1"/>
</dbReference>
<accession>A0A563VVQ3</accession>
<dbReference type="CDD" id="cd05466">
    <property type="entry name" value="PBP2_LTTR_substrate"/>
    <property type="match status" value="1"/>
</dbReference>
<dbReference type="Gene3D" id="3.40.190.10">
    <property type="entry name" value="Periplasmic binding protein-like II"/>
    <property type="match status" value="1"/>
</dbReference>
<dbReference type="Proteomes" id="UP000320055">
    <property type="component" value="Unassembled WGS sequence"/>
</dbReference>
<dbReference type="InterPro" id="IPR005119">
    <property type="entry name" value="LysR_subst-bd"/>
</dbReference>
<dbReference type="OrthoDB" id="63123at2"/>
<keyword evidence="3" id="KW-1185">Reference proteome</keyword>
<gene>
    <name evidence="2" type="ORF">H1P_3280005</name>
</gene>
<dbReference type="SUPFAM" id="SSF53850">
    <property type="entry name" value="Periplasmic binding protein-like II"/>
    <property type="match status" value="1"/>
</dbReference>
<reference evidence="2 3" key="1">
    <citation type="submission" date="2019-01" db="EMBL/GenBank/DDBJ databases">
        <authorList>
            <person name="Brito A."/>
        </authorList>
    </citation>
    <scope>NUCLEOTIDE SEQUENCE [LARGE SCALE GENOMIC DNA]</scope>
    <source>
        <strain evidence="2">1</strain>
    </source>
</reference>
<evidence type="ECO:0000313" key="3">
    <source>
        <dbReference type="Proteomes" id="UP000320055"/>
    </source>
</evidence>
<sequence length="71" mass="8059">MLTCAERIRQETSAAIGLETGKVRLGSFPSASAHFLPKFLRQFQQRYPGIEVILFEGKDVLAKKWFSKDSQ</sequence>
<feature type="domain" description="LysR substrate-binding" evidence="1">
    <location>
        <begin position="18"/>
        <end position="60"/>
    </location>
</feature>
<dbReference type="EMBL" id="CAACVJ010000255">
    <property type="protein sequence ID" value="VEP15343.1"/>
    <property type="molecule type" value="Genomic_DNA"/>
</dbReference>
<name>A0A563VVQ3_9CYAN</name>